<dbReference type="Proteomes" id="UP000256304">
    <property type="component" value="Unassembled WGS sequence"/>
</dbReference>
<gene>
    <name evidence="8" type="ORF">A8990_10755</name>
</gene>
<dbReference type="AlphaFoldDB" id="A0A3D9SIX3"/>
<evidence type="ECO:0000256" key="1">
    <source>
        <dbReference type="ARBA" id="ARBA00004141"/>
    </source>
</evidence>
<keyword evidence="3 6" id="KW-0812">Transmembrane</keyword>
<feature type="transmembrane region" description="Helical" evidence="6">
    <location>
        <begin position="254"/>
        <end position="274"/>
    </location>
</feature>
<keyword evidence="4 6" id="KW-1133">Transmembrane helix</keyword>
<evidence type="ECO:0000313" key="9">
    <source>
        <dbReference type="Proteomes" id="UP000256304"/>
    </source>
</evidence>
<dbReference type="Pfam" id="PF00528">
    <property type="entry name" value="BPD_transp_1"/>
    <property type="match status" value="1"/>
</dbReference>
<keyword evidence="2 6" id="KW-0813">Transport</keyword>
<evidence type="ECO:0000256" key="2">
    <source>
        <dbReference type="ARBA" id="ARBA00022448"/>
    </source>
</evidence>
<dbReference type="PROSITE" id="PS50928">
    <property type="entry name" value="ABC_TM1"/>
    <property type="match status" value="1"/>
</dbReference>
<dbReference type="OrthoDB" id="2958608at2"/>
<dbReference type="InterPro" id="IPR035906">
    <property type="entry name" value="MetI-like_sf"/>
</dbReference>
<comment type="subcellular location">
    <subcellularLocation>
        <location evidence="6">Cell membrane</location>
        <topology evidence="6">Multi-pass membrane protein</topology>
    </subcellularLocation>
    <subcellularLocation>
        <location evidence="1">Membrane</location>
        <topology evidence="1">Multi-pass membrane protein</topology>
    </subcellularLocation>
</comment>
<keyword evidence="5 6" id="KW-0472">Membrane</keyword>
<reference evidence="8 9" key="1">
    <citation type="submission" date="2018-08" db="EMBL/GenBank/DDBJ databases">
        <title>Genomic Encyclopedia of Type Strains, Phase III (KMG-III): the genomes of soil and plant-associated and newly described type strains.</title>
        <authorList>
            <person name="Whitman W."/>
        </authorList>
    </citation>
    <scope>NUCLEOTIDE SEQUENCE [LARGE SCALE GENOMIC DNA]</scope>
    <source>
        <strain evidence="8 9">CGMCC 1.10966</strain>
    </source>
</reference>
<evidence type="ECO:0000256" key="3">
    <source>
        <dbReference type="ARBA" id="ARBA00022692"/>
    </source>
</evidence>
<dbReference type="EMBL" id="QTTN01000007">
    <property type="protein sequence ID" value="REE88959.1"/>
    <property type="molecule type" value="Genomic_DNA"/>
</dbReference>
<dbReference type="Gene3D" id="1.10.3720.10">
    <property type="entry name" value="MetI-like"/>
    <property type="match status" value="1"/>
</dbReference>
<evidence type="ECO:0000256" key="5">
    <source>
        <dbReference type="ARBA" id="ARBA00023136"/>
    </source>
</evidence>
<comment type="caution">
    <text evidence="8">The sequence shown here is derived from an EMBL/GenBank/DDBJ whole genome shotgun (WGS) entry which is preliminary data.</text>
</comment>
<evidence type="ECO:0000259" key="7">
    <source>
        <dbReference type="PROSITE" id="PS50928"/>
    </source>
</evidence>
<dbReference type="SUPFAM" id="SSF161098">
    <property type="entry name" value="MetI-like"/>
    <property type="match status" value="1"/>
</dbReference>
<feature type="transmembrane region" description="Helical" evidence="6">
    <location>
        <begin position="345"/>
        <end position="367"/>
    </location>
</feature>
<dbReference type="PANTHER" id="PTHR43839:SF3">
    <property type="entry name" value="OLIGOPEPTIDE ABC TRANSPORTER, PERMEASE PROTEIN"/>
    <property type="match status" value="1"/>
</dbReference>
<organism evidence="8 9">
    <name type="scientific">Paenibacillus taihuensis</name>
    <dbReference type="NCBI Taxonomy" id="1156355"/>
    <lineage>
        <taxon>Bacteria</taxon>
        <taxon>Bacillati</taxon>
        <taxon>Bacillota</taxon>
        <taxon>Bacilli</taxon>
        <taxon>Bacillales</taxon>
        <taxon>Paenibacillaceae</taxon>
        <taxon>Paenibacillus</taxon>
    </lineage>
</organism>
<dbReference type="RefSeq" id="WP_116188469.1">
    <property type="nucleotide sequence ID" value="NZ_QTTN01000007.1"/>
</dbReference>
<proteinExistence type="inferred from homology"/>
<dbReference type="GO" id="GO:0005886">
    <property type="term" value="C:plasma membrane"/>
    <property type="evidence" value="ECO:0007669"/>
    <property type="project" value="UniProtKB-SubCell"/>
</dbReference>
<dbReference type="GO" id="GO:0055085">
    <property type="term" value="P:transmembrane transport"/>
    <property type="evidence" value="ECO:0007669"/>
    <property type="project" value="InterPro"/>
</dbReference>
<feature type="transmembrane region" description="Helical" evidence="6">
    <location>
        <begin position="160"/>
        <end position="176"/>
    </location>
</feature>
<feature type="domain" description="ABC transmembrane type-1" evidence="7">
    <location>
        <begin position="80"/>
        <end position="300"/>
    </location>
</feature>
<feature type="transmembrane region" description="Helical" evidence="6">
    <location>
        <begin position="286"/>
        <end position="311"/>
    </location>
</feature>
<sequence length="397" mass="44555">MTKAAQYISIIAGMLLFVFVIAMPPTIISKNRVDSALQFHWSNGPSSLESYVRGLLNGQTLHYMAGRTERAFLEQVGSNFKLTLVYMTVGASIAMTIGILLGIYFSVICAERLKRLLELTSVIPDFVIVLLLQLLVVVIVDATGVSLFQVASVTTDDPAIALPLISAILIPGTYIIRNVTLHMNQTLTEDYISFAKARGMGKRYIIFFHALPNVLPFVKADLHKFLGILFGNLFIFEYLYNLNGVTALVFSNVYAYNGYQYNLVVNGIFTWTIIRRHLFPHLMESFLILFVQEIVLILSLFGQLGIFNIFVGGTVLYPDEFDPIFASRTNEWSGLIGQARSSLYIYRWLLFIPLVTYIAYIIGFHLIGTGLENCSSRSSPSSRISRNTKSRVVRGFF</sequence>
<accession>A0A3D9SIX3</accession>
<name>A0A3D9SIX3_9BACL</name>
<feature type="transmembrane region" description="Helical" evidence="6">
    <location>
        <begin position="7"/>
        <end position="28"/>
    </location>
</feature>
<dbReference type="CDD" id="cd06261">
    <property type="entry name" value="TM_PBP2"/>
    <property type="match status" value="1"/>
</dbReference>
<keyword evidence="9" id="KW-1185">Reference proteome</keyword>
<dbReference type="PANTHER" id="PTHR43839">
    <property type="entry name" value="OPPC IN A BINDING PROTEIN-DEPENDENT TRANSPORT SYSTEM"/>
    <property type="match status" value="1"/>
</dbReference>
<evidence type="ECO:0000256" key="4">
    <source>
        <dbReference type="ARBA" id="ARBA00022989"/>
    </source>
</evidence>
<comment type="similarity">
    <text evidence="6">Belongs to the binding-protein-dependent transport system permease family.</text>
</comment>
<dbReference type="InterPro" id="IPR000515">
    <property type="entry name" value="MetI-like"/>
</dbReference>
<protein>
    <submittedName>
        <fullName evidence="8">Binding-protein-dependent transport system inner membrane component</fullName>
    </submittedName>
</protein>
<feature type="transmembrane region" description="Helical" evidence="6">
    <location>
        <begin position="122"/>
        <end position="140"/>
    </location>
</feature>
<feature type="transmembrane region" description="Helical" evidence="6">
    <location>
        <begin position="84"/>
        <end position="110"/>
    </location>
</feature>
<evidence type="ECO:0000313" key="8">
    <source>
        <dbReference type="EMBL" id="REE88959.1"/>
    </source>
</evidence>
<evidence type="ECO:0000256" key="6">
    <source>
        <dbReference type="RuleBase" id="RU363032"/>
    </source>
</evidence>